<evidence type="ECO:0000313" key="3">
    <source>
        <dbReference type="Proteomes" id="UP000241421"/>
    </source>
</evidence>
<name>A0A2U2HMF2_9BURK</name>
<dbReference type="InterPro" id="IPR021733">
    <property type="entry name" value="DUF3304"/>
</dbReference>
<keyword evidence="1" id="KW-0732">Signal</keyword>
<protein>
    <submittedName>
        <fullName evidence="2">DUF3304 domain-containing protein</fullName>
    </submittedName>
</protein>
<dbReference type="AlphaFoldDB" id="A0A2U2HMF2"/>
<dbReference type="PROSITE" id="PS51257">
    <property type="entry name" value="PROKAR_LIPOPROTEIN"/>
    <property type="match status" value="1"/>
</dbReference>
<dbReference type="Pfam" id="PF11745">
    <property type="entry name" value="DUF3304"/>
    <property type="match status" value="1"/>
</dbReference>
<dbReference type="RefSeq" id="WP_106757411.1">
    <property type="nucleotide sequence ID" value="NZ_PXWF02000162.1"/>
</dbReference>
<keyword evidence="3" id="KW-1185">Reference proteome</keyword>
<gene>
    <name evidence="2" type="ORF">C7C56_010715</name>
</gene>
<dbReference type="OrthoDB" id="8707794at2"/>
<reference evidence="2 3" key="1">
    <citation type="submission" date="2018-04" db="EMBL/GenBank/DDBJ databases">
        <title>Massilia violaceinigra sp. nov., a novel purple-pigmented bacterium isolated from Tianshan glacier, Xinjiang, China.</title>
        <authorList>
            <person name="Wang H."/>
        </authorList>
    </citation>
    <scope>NUCLEOTIDE SEQUENCE [LARGE SCALE GENOMIC DNA]</scope>
    <source>
        <strain evidence="2 3">B448-2</strain>
    </source>
</reference>
<evidence type="ECO:0000313" key="2">
    <source>
        <dbReference type="EMBL" id="PWF48673.1"/>
    </source>
</evidence>
<accession>A0A2U2HMF2</accession>
<dbReference type="EMBL" id="PXWF02000162">
    <property type="protein sequence ID" value="PWF48673.1"/>
    <property type="molecule type" value="Genomic_DNA"/>
</dbReference>
<sequence>MLIDRTWFGTLRCVIAACALGVPMLVACAKPDVSKNVPVSIHGVNYSANEFTYFIADPNNAGNKGGGELIEPYAGGGITCCYTLPRVWRPGIKLEIHSTHMLVAVADGELREVKKTTVVDVPRYVDDKAGELWVIRDGDGTMSVVSSDYQPDHPKWPWKVKGWPVPSLAYQRERWELYRKHEQDGIDLYKSMLEELRVDPKKHAEESWDVAKEYDKDSIKGFSGPSDPSYLTKLKKGNEDGLRRSYELLERVMKAKP</sequence>
<proteinExistence type="predicted"/>
<organism evidence="2 3">
    <name type="scientific">Massilia glaciei</name>
    <dbReference type="NCBI Taxonomy" id="1524097"/>
    <lineage>
        <taxon>Bacteria</taxon>
        <taxon>Pseudomonadati</taxon>
        <taxon>Pseudomonadota</taxon>
        <taxon>Betaproteobacteria</taxon>
        <taxon>Burkholderiales</taxon>
        <taxon>Oxalobacteraceae</taxon>
        <taxon>Telluria group</taxon>
        <taxon>Massilia</taxon>
    </lineage>
</organism>
<dbReference type="Proteomes" id="UP000241421">
    <property type="component" value="Unassembled WGS sequence"/>
</dbReference>
<comment type="caution">
    <text evidence="2">The sequence shown here is derived from an EMBL/GenBank/DDBJ whole genome shotgun (WGS) entry which is preliminary data.</text>
</comment>
<evidence type="ECO:0000256" key="1">
    <source>
        <dbReference type="SAM" id="SignalP"/>
    </source>
</evidence>
<feature type="signal peptide" evidence="1">
    <location>
        <begin position="1"/>
        <end position="29"/>
    </location>
</feature>
<feature type="chain" id="PRO_5015726214" evidence="1">
    <location>
        <begin position="30"/>
        <end position="257"/>
    </location>
</feature>